<proteinExistence type="predicted"/>
<reference evidence="6" key="1">
    <citation type="journal article" date="2019" name="Int. J. Syst. Evol. Microbiol.">
        <title>The Global Catalogue of Microorganisms (GCM) 10K type strain sequencing project: providing services to taxonomists for standard genome sequencing and annotation.</title>
        <authorList>
            <consortium name="The Broad Institute Genomics Platform"/>
            <consortium name="The Broad Institute Genome Sequencing Center for Infectious Disease"/>
            <person name="Wu L."/>
            <person name="Ma J."/>
        </authorList>
    </citation>
    <scope>NUCLEOTIDE SEQUENCE [LARGE SCALE GENOMIC DNA]</scope>
    <source>
        <strain evidence="6">JCM 15614</strain>
    </source>
</reference>
<evidence type="ECO:0000259" key="4">
    <source>
        <dbReference type="Pfam" id="PF13439"/>
    </source>
</evidence>
<protein>
    <submittedName>
        <fullName evidence="5">MSMEG_0565 family glycosyltransferase</fullName>
    </submittedName>
</protein>
<dbReference type="Gene3D" id="3.40.50.2000">
    <property type="entry name" value="Glycogen Phosphorylase B"/>
    <property type="match status" value="2"/>
</dbReference>
<dbReference type="InterPro" id="IPR028098">
    <property type="entry name" value="Glyco_trans_4-like_N"/>
</dbReference>
<dbReference type="SUPFAM" id="SSF53756">
    <property type="entry name" value="UDP-Glycosyltransferase/glycogen phosphorylase"/>
    <property type="match status" value="1"/>
</dbReference>
<evidence type="ECO:0000256" key="2">
    <source>
        <dbReference type="ARBA" id="ARBA00022679"/>
    </source>
</evidence>
<dbReference type="Pfam" id="PF00534">
    <property type="entry name" value="Glycos_transf_1"/>
    <property type="match status" value="1"/>
</dbReference>
<name>A0ABP6P5D1_9ACTN</name>
<dbReference type="CDD" id="cd03801">
    <property type="entry name" value="GT4_PimA-like"/>
    <property type="match status" value="1"/>
</dbReference>
<dbReference type="InterPro" id="IPR001296">
    <property type="entry name" value="Glyco_trans_1"/>
</dbReference>
<dbReference type="EMBL" id="BAAAVV010000004">
    <property type="protein sequence ID" value="GAA3168030.1"/>
    <property type="molecule type" value="Genomic_DNA"/>
</dbReference>
<keyword evidence="6" id="KW-1185">Reference proteome</keyword>
<accession>A0ABP6P5D1</accession>
<dbReference type="InterPro" id="IPR023986">
    <property type="entry name" value="GlycosylTfrase_MSMEG0565"/>
</dbReference>
<dbReference type="PANTHER" id="PTHR46401">
    <property type="entry name" value="GLYCOSYLTRANSFERASE WBBK-RELATED"/>
    <property type="match status" value="1"/>
</dbReference>
<feature type="domain" description="Glycosyltransferase subfamily 4-like N-terminal" evidence="4">
    <location>
        <begin position="21"/>
        <end position="183"/>
    </location>
</feature>
<dbReference type="Proteomes" id="UP001499924">
    <property type="component" value="Unassembled WGS sequence"/>
</dbReference>
<evidence type="ECO:0000313" key="6">
    <source>
        <dbReference type="Proteomes" id="UP001499924"/>
    </source>
</evidence>
<comment type="caution">
    <text evidence="5">The sequence shown here is derived from an EMBL/GenBank/DDBJ whole genome shotgun (WGS) entry which is preliminary data.</text>
</comment>
<gene>
    <name evidence="5" type="ORF">GCM10010531_21020</name>
</gene>
<keyword evidence="2" id="KW-0808">Transferase</keyword>
<dbReference type="RefSeq" id="WP_344688795.1">
    <property type="nucleotide sequence ID" value="NZ_BAAAVV010000004.1"/>
</dbReference>
<evidence type="ECO:0000256" key="1">
    <source>
        <dbReference type="ARBA" id="ARBA00022676"/>
    </source>
</evidence>
<dbReference type="Pfam" id="PF13439">
    <property type="entry name" value="Glyco_transf_4"/>
    <property type="match status" value="1"/>
</dbReference>
<evidence type="ECO:0000313" key="5">
    <source>
        <dbReference type="EMBL" id="GAA3168030.1"/>
    </source>
</evidence>
<keyword evidence="1" id="KW-0328">Glycosyltransferase</keyword>
<dbReference type="NCBIfam" id="TIGR04047">
    <property type="entry name" value="MSMEG_0565_glyc"/>
    <property type="match status" value="1"/>
</dbReference>
<dbReference type="PANTHER" id="PTHR46401:SF2">
    <property type="entry name" value="GLYCOSYLTRANSFERASE WBBK-RELATED"/>
    <property type="match status" value="1"/>
</dbReference>
<sequence length="396" mass="41154">MTPDPAGHRPVALLTYSTKPRGGVVHTLELAEALADLGVPVRVVALGDPAAGFFRPVRAPVTLVPGPAGAADLEAKVAGSIDCLEAVLTEVVAAAPGVVLHAQDCISARAAARVREAAGEHVPVVRTVHHVDDFTSRVLQDCQRAAILEPDVVLAVTEVWREILAADYGVAPSVVPNGVDVARYADGSPARAAQLRASVGATDRPLLLAVGGLEPRKGSDNLVRALAAARRRSGLSPVLAVLGGHSFQDYRAYHDAVLAELPALGLELGRDVVEVGTVPDADMPAWYRAADALAFPSVKEGFGLAVLEAMSAGVPVVTSDLPVFREYLVAGRDALLVPVGDVDALADALLAVLTDGRLRAALVAAGHAVAQRFTWAASARRHLEVYADLDRTPAPA</sequence>
<evidence type="ECO:0000259" key="3">
    <source>
        <dbReference type="Pfam" id="PF00534"/>
    </source>
</evidence>
<feature type="domain" description="Glycosyl transferase family 1" evidence="3">
    <location>
        <begin position="200"/>
        <end position="366"/>
    </location>
</feature>
<organism evidence="5 6">
    <name type="scientific">Blastococcus jejuensis</name>
    <dbReference type="NCBI Taxonomy" id="351224"/>
    <lineage>
        <taxon>Bacteria</taxon>
        <taxon>Bacillati</taxon>
        <taxon>Actinomycetota</taxon>
        <taxon>Actinomycetes</taxon>
        <taxon>Geodermatophilales</taxon>
        <taxon>Geodermatophilaceae</taxon>
        <taxon>Blastococcus</taxon>
    </lineage>
</organism>